<dbReference type="GO" id="GO:0004672">
    <property type="term" value="F:protein kinase activity"/>
    <property type="evidence" value="ECO:0007669"/>
    <property type="project" value="InterPro"/>
</dbReference>
<keyword evidence="1 4" id="KW-0547">Nucleotide-binding</keyword>
<dbReference type="PROSITE" id="PS00108">
    <property type="entry name" value="PROTEIN_KINASE_ST"/>
    <property type="match status" value="1"/>
</dbReference>
<proteinExistence type="predicted"/>
<dbReference type="GO" id="GO:0005524">
    <property type="term" value="F:ATP binding"/>
    <property type="evidence" value="ECO:0007669"/>
    <property type="project" value="UniProtKB-UniRule"/>
</dbReference>
<evidence type="ECO:0000259" key="7">
    <source>
        <dbReference type="PROSITE" id="PS50011"/>
    </source>
</evidence>
<dbReference type="InterPro" id="IPR000719">
    <property type="entry name" value="Prot_kinase_dom"/>
</dbReference>
<dbReference type="AlphaFoldDB" id="A0A650EMC7"/>
<sequence length="496" mass="56118">MLKKGLLALAGILLFAGNCFSAPADSSSPLIVEGSFSAQTNTPSKAQVFNQKARDAEIASLNAKLRNQQYAEVKQRINQLTSRNFLDNRFHLILALAYDGLQEYDNVIYTAGQAIAVAPQDSRAYILRAGAYLKQGQYERSQMDLDTALKLNPSSGLAQKLRAELEAKTFVVKNEVKKEAEPQKKSSPTWFILYFAAVFAAILLYVYWRYEDVFHQPKNAFSRREVEVKEQYDFIRQIGEGGMGKVYEAYDKVLKRKAAIKRVRPELVRSAYVREQFLSEARMVALLRHPCIVEIYTVIESESALYLVFEYVDGQTLETRLDIDGRLPFSKAKQIFEYVCRGLHYAHSQDIIHCDLKPGNIMIYGDDKAKVMDFGVAKKSVDHETGARTVAGTPAYMAPEQQKGFMRKQSDVYSLALCLYEALVGQVPWTVKGFDIAKKKIVPASKLAPHIPPAVDGLLEDALKEDPKERIQSIDEFWSRLQAIDPLEEELEETHY</sequence>
<dbReference type="Gene3D" id="1.25.40.10">
    <property type="entry name" value="Tetratricopeptide repeat domain"/>
    <property type="match status" value="1"/>
</dbReference>
<dbReference type="PANTHER" id="PTHR24361">
    <property type="entry name" value="MITOGEN-ACTIVATED KINASE KINASE KINASE"/>
    <property type="match status" value="1"/>
</dbReference>
<name>A0A650EMC7_9BACT</name>
<dbReference type="SUPFAM" id="SSF48452">
    <property type="entry name" value="TPR-like"/>
    <property type="match status" value="1"/>
</dbReference>
<keyword evidence="5" id="KW-0472">Membrane</keyword>
<protein>
    <recommendedName>
        <fullName evidence="7">Protein kinase domain-containing protein</fullName>
    </recommendedName>
</protein>
<dbReference type="CDD" id="cd14014">
    <property type="entry name" value="STKc_PknB_like"/>
    <property type="match status" value="1"/>
</dbReference>
<keyword evidence="5" id="KW-0812">Transmembrane</keyword>
<dbReference type="InterPro" id="IPR011009">
    <property type="entry name" value="Kinase-like_dom_sf"/>
</dbReference>
<dbReference type="PROSITE" id="PS50011">
    <property type="entry name" value="PROTEIN_KINASE_DOM"/>
    <property type="match status" value="1"/>
</dbReference>
<gene>
    <name evidence="8" type="ORF">Elusimicrob2101_0660</name>
</gene>
<feature type="binding site" evidence="4">
    <location>
        <position position="261"/>
    </location>
    <ligand>
        <name>ATP</name>
        <dbReference type="ChEBI" id="CHEBI:30616"/>
    </ligand>
</feature>
<dbReference type="InterPro" id="IPR053235">
    <property type="entry name" value="Ser_Thr_kinase"/>
</dbReference>
<dbReference type="PANTHER" id="PTHR24361:SF678">
    <property type="entry name" value="SPORULATION-SPECIFIC PROTEIN 1"/>
    <property type="match status" value="1"/>
</dbReference>
<dbReference type="EMBL" id="MN577572">
    <property type="protein sequence ID" value="QGT50803.1"/>
    <property type="molecule type" value="Genomic_DNA"/>
</dbReference>
<dbReference type="PROSITE" id="PS50005">
    <property type="entry name" value="TPR"/>
    <property type="match status" value="1"/>
</dbReference>
<dbReference type="InterPro" id="IPR008271">
    <property type="entry name" value="Ser/Thr_kinase_AS"/>
</dbReference>
<feature type="chain" id="PRO_5025064965" description="Protein kinase domain-containing protein" evidence="6">
    <location>
        <begin position="22"/>
        <end position="496"/>
    </location>
</feature>
<dbReference type="SUPFAM" id="SSF56112">
    <property type="entry name" value="Protein kinase-like (PK-like)"/>
    <property type="match status" value="1"/>
</dbReference>
<dbReference type="InterPro" id="IPR017441">
    <property type="entry name" value="Protein_kinase_ATP_BS"/>
</dbReference>
<feature type="signal peptide" evidence="6">
    <location>
        <begin position="1"/>
        <end position="21"/>
    </location>
</feature>
<keyword evidence="2 4" id="KW-0067">ATP-binding</keyword>
<keyword evidence="6" id="KW-0732">Signal</keyword>
<evidence type="ECO:0000313" key="8">
    <source>
        <dbReference type="EMBL" id="QGT50803.1"/>
    </source>
</evidence>
<dbReference type="PROSITE" id="PS00107">
    <property type="entry name" value="PROTEIN_KINASE_ATP"/>
    <property type="match status" value="1"/>
</dbReference>
<dbReference type="GO" id="GO:0005737">
    <property type="term" value="C:cytoplasm"/>
    <property type="evidence" value="ECO:0007669"/>
    <property type="project" value="TreeGrafter"/>
</dbReference>
<dbReference type="InterPro" id="IPR011990">
    <property type="entry name" value="TPR-like_helical_dom_sf"/>
</dbReference>
<evidence type="ECO:0000256" key="4">
    <source>
        <dbReference type="PROSITE-ProRule" id="PRU10141"/>
    </source>
</evidence>
<organism evidence="8">
    <name type="scientific">uncultured Elusimicrobia bacterium</name>
    <dbReference type="NCBI Taxonomy" id="699876"/>
    <lineage>
        <taxon>Bacteria</taxon>
        <taxon>Pseudomonadati</taxon>
        <taxon>Elusimicrobiota</taxon>
        <taxon>Elusimicrobia</taxon>
        <taxon>environmental samples</taxon>
    </lineage>
</organism>
<keyword evidence="3" id="KW-0802">TPR repeat</keyword>
<evidence type="ECO:0000256" key="2">
    <source>
        <dbReference type="ARBA" id="ARBA00022840"/>
    </source>
</evidence>
<dbReference type="InterPro" id="IPR019734">
    <property type="entry name" value="TPR_rpt"/>
</dbReference>
<keyword evidence="5" id="KW-1133">Transmembrane helix</keyword>
<evidence type="ECO:0000256" key="5">
    <source>
        <dbReference type="SAM" id="Phobius"/>
    </source>
</evidence>
<feature type="transmembrane region" description="Helical" evidence="5">
    <location>
        <begin position="190"/>
        <end position="208"/>
    </location>
</feature>
<feature type="domain" description="Protein kinase" evidence="7">
    <location>
        <begin position="232"/>
        <end position="488"/>
    </location>
</feature>
<reference evidence="8" key="1">
    <citation type="journal article" date="2020" name="J. ISSAAS">
        <title>Lactobacilli and other gastrointestinal microbiota of Peromyscus leucopus, reservoir host for agents of Lyme disease and other zoonoses in North America.</title>
        <authorList>
            <person name="Milovic A."/>
            <person name="Bassam K."/>
            <person name="Shao H."/>
            <person name="Chatzistamou I."/>
            <person name="Tufts D.M."/>
            <person name="Diuk-Wasser M."/>
            <person name="Barbour A.G."/>
        </authorList>
    </citation>
    <scope>NUCLEOTIDE SEQUENCE</scope>
    <source>
        <strain evidence="8">LL30</strain>
    </source>
</reference>
<dbReference type="Gene3D" id="1.10.510.10">
    <property type="entry name" value="Transferase(Phosphotransferase) domain 1"/>
    <property type="match status" value="1"/>
</dbReference>
<evidence type="ECO:0000256" key="3">
    <source>
        <dbReference type="PROSITE-ProRule" id="PRU00339"/>
    </source>
</evidence>
<dbReference type="Pfam" id="PF00069">
    <property type="entry name" value="Pkinase"/>
    <property type="match status" value="1"/>
</dbReference>
<accession>A0A650EMC7</accession>
<feature type="repeat" description="TPR" evidence="3">
    <location>
        <begin position="122"/>
        <end position="155"/>
    </location>
</feature>
<dbReference type="SMART" id="SM00028">
    <property type="entry name" value="TPR"/>
    <property type="match status" value="2"/>
</dbReference>
<evidence type="ECO:0000256" key="1">
    <source>
        <dbReference type="ARBA" id="ARBA00022741"/>
    </source>
</evidence>
<evidence type="ECO:0000256" key="6">
    <source>
        <dbReference type="SAM" id="SignalP"/>
    </source>
</evidence>
<dbReference type="SMART" id="SM00220">
    <property type="entry name" value="S_TKc"/>
    <property type="match status" value="1"/>
</dbReference>